<feature type="signal peptide" evidence="1">
    <location>
        <begin position="1"/>
        <end position="26"/>
    </location>
</feature>
<dbReference type="AlphaFoldDB" id="A0A6I4T1U0"/>
<dbReference type="RefSeq" id="WP_159798275.1">
    <property type="nucleotide sequence ID" value="NZ_WTYM01000061.1"/>
</dbReference>
<keyword evidence="3" id="KW-1185">Reference proteome</keyword>
<reference evidence="2 3" key="1">
    <citation type="submission" date="2019-12" db="EMBL/GenBank/DDBJ databases">
        <title>Genomic-based taxomic classification of the family Erythrobacteraceae.</title>
        <authorList>
            <person name="Xu L."/>
        </authorList>
    </citation>
    <scope>NUCLEOTIDE SEQUENCE [LARGE SCALE GENOMIC DNA]</scope>
    <source>
        <strain evidence="2 3">MCCC 1K01500</strain>
    </source>
</reference>
<protein>
    <submittedName>
        <fullName evidence="2">Uncharacterized protein</fullName>
    </submittedName>
</protein>
<comment type="caution">
    <text evidence="2">The sequence shown here is derived from an EMBL/GenBank/DDBJ whole genome shotgun (WGS) entry which is preliminary data.</text>
</comment>
<evidence type="ECO:0000313" key="3">
    <source>
        <dbReference type="Proteomes" id="UP000433652"/>
    </source>
</evidence>
<dbReference type="EMBL" id="WTYM01000061">
    <property type="protein sequence ID" value="MXO61300.1"/>
    <property type="molecule type" value="Genomic_DNA"/>
</dbReference>
<sequence>MKAGFANTLFGALLLLAFLCFSFGQASMARGAGSAAQSIDFRQDDFQAQRIARKLLRREIAKYPSGSNWMRTAWVSVSPGETPTLFVMYGCSPTGNCGLYGFKRQKNGWKLVLNSIAQTCSILPSSHAGRHDISARMHGSAFQSTIKTYWWRKDRYVRVSERDLILKE</sequence>
<organism evidence="2 3">
    <name type="scientific">Croceibacterium salegens</name>
    <dbReference type="NCBI Taxonomy" id="1737568"/>
    <lineage>
        <taxon>Bacteria</taxon>
        <taxon>Pseudomonadati</taxon>
        <taxon>Pseudomonadota</taxon>
        <taxon>Alphaproteobacteria</taxon>
        <taxon>Sphingomonadales</taxon>
        <taxon>Erythrobacteraceae</taxon>
        <taxon>Croceibacterium</taxon>
    </lineage>
</organism>
<gene>
    <name evidence="2" type="ORF">GRI89_17280</name>
</gene>
<evidence type="ECO:0000313" key="2">
    <source>
        <dbReference type="EMBL" id="MXO61300.1"/>
    </source>
</evidence>
<dbReference type="Proteomes" id="UP000433652">
    <property type="component" value="Unassembled WGS sequence"/>
</dbReference>
<evidence type="ECO:0000256" key="1">
    <source>
        <dbReference type="SAM" id="SignalP"/>
    </source>
</evidence>
<accession>A0A6I4T1U0</accession>
<feature type="chain" id="PRO_5026305244" evidence="1">
    <location>
        <begin position="27"/>
        <end position="168"/>
    </location>
</feature>
<proteinExistence type="predicted"/>
<keyword evidence="1" id="KW-0732">Signal</keyword>
<dbReference type="OrthoDB" id="7271479at2"/>
<name>A0A6I4T1U0_9SPHN</name>